<dbReference type="Gene3D" id="3.30.70.2450">
    <property type="match status" value="1"/>
</dbReference>
<evidence type="ECO:0000256" key="1">
    <source>
        <dbReference type="ARBA" id="ARBA00023002"/>
    </source>
</evidence>
<dbReference type="Proteomes" id="UP001596208">
    <property type="component" value="Unassembled WGS sequence"/>
</dbReference>
<comment type="caution">
    <text evidence="3">The sequence shown here is derived from an EMBL/GenBank/DDBJ whole genome shotgun (WGS) entry which is preliminary data.</text>
</comment>
<dbReference type="SUPFAM" id="SSF51905">
    <property type="entry name" value="FAD/NAD(P)-binding domain"/>
    <property type="match status" value="1"/>
</dbReference>
<protein>
    <submittedName>
        <fullName evidence="3">Bifunctional 3-(3-hydroxy-phenyl)propionate/3-hydroxycinnamic acid hydroxylase</fullName>
    </submittedName>
</protein>
<dbReference type="InterPro" id="IPR036188">
    <property type="entry name" value="FAD/NAD-bd_sf"/>
</dbReference>
<gene>
    <name evidence="3" type="ORF">ACFPRK_24265</name>
</gene>
<evidence type="ECO:0000313" key="3">
    <source>
        <dbReference type="EMBL" id="MFC5173687.1"/>
    </source>
</evidence>
<name>A0ABW0B9N7_9ACTN</name>
<dbReference type="NCBIfam" id="NF004829">
    <property type="entry name" value="PRK06183.1-3"/>
    <property type="match status" value="1"/>
</dbReference>
<feature type="domain" description="FAD-binding" evidence="2">
    <location>
        <begin position="4"/>
        <end position="342"/>
    </location>
</feature>
<reference evidence="4" key="1">
    <citation type="journal article" date="2019" name="Int. J. Syst. Evol. Microbiol.">
        <title>The Global Catalogue of Microorganisms (GCM) 10K type strain sequencing project: providing services to taxonomists for standard genome sequencing and annotation.</title>
        <authorList>
            <consortium name="The Broad Institute Genomics Platform"/>
            <consortium name="The Broad Institute Genome Sequencing Center for Infectious Disease"/>
            <person name="Wu L."/>
            <person name="Ma J."/>
        </authorList>
    </citation>
    <scope>NUCLEOTIDE SEQUENCE [LARGE SCALE GENOMIC DNA]</scope>
    <source>
        <strain evidence="4">CGMCC 4.1721</strain>
    </source>
</reference>
<dbReference type="PANTHER" id="PTHR43476:SF3">
    <property type="entry name" value="FAD-BINDING MONOOXYGENASE"/>
    <property type="match status" value="1"/>
</dbReference>
<accession>A0ABW0B9N7</accession>
<dbReference type="EMBL" id="JBHSKI010000011">
    <property type="protein sequence ID" value="MFC5173687.1"/>
    <property type="molecule type" value="Genomic_DNA"/>
</dbReference>
<sequence>MVNSDVLIVGYGPVGQLAAILLAQYGRTVTVVERWPQPYPMPRAVAYDGEAARILASVGVADRLEGVREPTGEYVWENARGQTLIHMEVPGKSPSGWPESTSMYQPGLEAALAARGAELPGVTVHRGRTAVELTRYEDHVEVVAEDADGNRHTYGARWVIGCDGANSFVGRHIETTVTDYGFSHDWLICDVVTHDKREYTPNNLQICDPARPRTAVSAGPGHRRWEFMRMPGETVEELGRVTTVWQLLGLFGLTPDNATLERHAVYTTQGSCVDQWRSGRLLVAGDAAHVMPPFVGQGMCSGFRDAANLAWKLNLVLDGTADEELLDTYTVERSAHVRPAIETSIALGNVICQTDRAAAAGRDAFMLAARMRARGGRDQAAPDGPSLADSLSAGFLRTGAAPADGAPRSAGGLVPQAEVARGSTRGLLDDVVGTGFVLLCAEDPRLLLDTADLALLDTLGCHLVQVLPAGTAPEKAGEHAVVDAEDLYLPYLAGLPGPGPDGAIAMLVRPDFYLFGAAHGPDDLVALIDDLRARLGRATT</sequence>
<keyword evidence="4" id="KW-1185">Reference proteome</keyword>
<evidence type="ECO:0000313" key="4">
    <source>
        <dbReference type="Proteomes" id="UP001596208"/>
    </source>
</evidence>
<dbReference type="Gene3D" id="3.50.50.60">
    <property type="entry name" value="FAD/NAD(P)-binding domain"/>
    <property type="match status" value="1"/>
</dbReference>
<proteinExistence type="predicted"/>
<dbReference type="InterPro" id="IPR050631">
    <property type="entry name" value="PheA/TfdB_FAD_monoxygenase"/>
</dbReference>
<dbReference type="RefSeq" id="WP_031095329.1">
    <property type="nucleotide sequence ID" value="NZ_JBFADZ010000036.1"/>
</dbReference>
<dbReference type="InterPro" id="IPR002938">
    <property type="entry name" value="FAD-bd"/>
</dbReference>
<evidence type="ECO:0000259" key="2">
    <source>
        <dbReference type="Pfam" id="PF01494"/>
    </source>
</evidence>
<organism evidence="3 4">
    <name type="scientific">Streptomyces mutomycini</name>
    <dbReference type="NCBI Taxonomy" id="284036"/>
    <lineage>
        <taxon>Bacteria</taxon>
        <taxon>Bacillati</taxon>
        <taxon>Actinomycetota</taxon>
        <taxon>Actinomycetes</taxon>
        <taxon>Kitasatosporales</taxon>
        <taxon>Streptomycetaceae</taxon>
        <taxon>Streptomyces</taxon>
    </lineage>
</organism>
<dbReference type="PANTHER" id="PTHR43476">
    <property type="entry name" value="3-(3-HYDROXY-PHENYL)PROPIONATE/3-HYDROXYCINNAMIC ACID HYDROXYLASE"/>
    <property type="match status" value="1"/>
</dbReference>
<keyword evidence="1" id="KW-0560">Oxidoreductase</keyword>
<dbReference type="Pfam" id="PF01494">
    <property type="entry name" value="FAD_binding_3"/>
    <property type="match status" value="1"/>
</dbReference>
<dbReference type="PRINTS" id="PR00420">
    <property type="entry name" value="RNGMNOXGNASE"/>
</dbReference>